<evidence type="ECO:0000256" key="2">
    <source>
        <dbReference type="ARBA" id="ARBA00023125"/>
    </source>
</evidence>
<dbReference type="PROSITE" id="PS50949">
    <property type="entry name" value="HTH_GNTR"/>
    <property type="match status" value="1"/>
</dbReference>
<reference evidence="6" key="1">
    <citation type="journal article" date="2019" name="Int. J. Syst. Evol. Microbiol.">
        <title>The Global Catalogue of Microorganisms (GCM) 10K type strain sequencing project: providing services to taxonomists for standard genome sequencing and annotation.</title>
        <authorList>
            <consortium name="The Broad Institute Genomics Platform"/>
            <consortium name="The Broad Institute Genome Sequencing Center for Infectious Disease"/>
            <person name="Wu L."/>
            <person name="Ma J."/>
        </authorList>
    </citation>
    <scope>NUCLEOTIDE SEQUENCE [LARGE SCALE GENOMIC DNA]</scope>
    <source>
        <strain evidence="6">CCUG 62974</strain>
    </source>
</reference>
<evidence type="ECO:0000313" key="6">
    <source>
        <dbReference type="Proteomes" id="UP001597024"/>
    </source>
</evidence>
<dbReference type="EMBL" id="JBHTHX010001607">
    <property type="protein sequence ID" value="MFD0889004.1"/>
    <property type="molecule type" value="Genomic_DNA"/>
</dbReference>
<accession>A0ABW3E0U5</accession>
<keyword evidence="1" id="KW-0805">Transcription regulation</keyword>
<keyword evidence="6" id="KW-1185">Reference proteome</keyword>
<feature type="domain" description="HTH gntR-type" evidence="4">
    <location>
        <begin position="3"/>
        <end position="53"/>
    </location>
</feature>
<dbReference type="InterPro" id="IPR036390">
    <property type="entry name" value="WH_DNA-bd_sf"/>
</dbReference>
<name>A0ABW3E0U5_9ACTN</name>
<dbReference type="SUPFAM" id="SSF46785">
    <property type="entry name" value="Winged helix' DNA-binding domain"/>
    <property type="match status" value="1"/>
</dbReference>
<dbReference type="InterPro" id="IPR036388">
    <property type="entry name" value="WH-like_DNA-bd_sf"/>
</dbReference>
<gene>
    <name evidence="5" type="ORF">ACFQ08_31105</name>
</gene>
<proteinExistence type="predicted"/>
<dbReference type="Gene3D" id="1.10.10.10">
    <property type="entry name" value="Winged helix-like DNA-binding domain superfamily/Winged helix DNA-binding domain"/>
    <property type="match status" value="1"/>
</dbReference>
<protein>
    <submittedName>
        <fullName evidence="5">GntR family transcriptional regulator</fullName>
    </submittedName>
</protein>
<evidence type="ECO:0000259" key="4">
    <source>
        <dbReference type="PROSITE" id="PS50949"/>
    </source>
</evidence>
<comment type="caution">
    <text evidence="5">The sequence shown here is derived from an EMBL/GenBank/DDBJ whole genome shotgun (WGS) entry which is preliminary data.</text>
</comment>
<evidence type="ECO:0000256" key="3">
    <source>
        <dbReference type="ARBA" id="ARBA00023163"/>
    </source>
</evidence>
<organism evidence="5 6">
    <name type="scientific">Streptosporangium algeriense</name>
    <dbReference type="NCBI Taxonomy" id="1682748"/>
    <lineage>
        <taxon>Bacteria</taxon>
        <taxon>Bacillati</taxon>
        <taxon>Actinomycetota</taxon>
        <taxon>Actinomycetes</taxon>
        <taxon>Streptosporangiales</taxon>
        <taxon>Streptosporangiaceae</taxon>
        <taxon>Streptosporangium</taxon>
    </lineage>
</organism>
<evidence type="ECO:0000313" key="5">
    <source>
        <dbReference type="EMBL" id="MFD0889004.1"/>
    </source>
</evidence>
<evidence type="ECO:0000256" key="1">
    <source>
        <dbReference type="ARBA" id="ARBA00023015"/>
    </source>
</evidence>
<feature type="non-terminal residue" evidence="5">
    <location>
        <position position="53"/>
    </location>
</feature>
<dbReference type="Proteomes" id="UP001597024">
    <property type="component" value="Unassembled WGS sequence"/>
</dbReference>
<dbReference type="Pfam" id="PF00392">
    <property type="entry name" value="GntR"/>
    <property type="match status" value="1"/>
</dbReference>
<keyword evidence="2" id="KW-0238">DNA-binding</keyword>
<dbReference type="InterPro" id="IPR000524">
    <property type="entry name" value="Tscrpt_reg_HTH_GntR"/>
</dbReference>
<keyword evidence="3" id="KW-0804">Transcription</keyword>
<sequence>MRLPLRDQIRQAVLDGLISGRWGPGDRVVERRMAAELGVSQAPVREALRELAL</sequence>